<keyword evidence="1" id="KW-0645">Protease</keyword>
<dbReference type="Proteomes" id="UP001595617">
    <property type="component" value="Unassembled WGS sequence"/>
</dbReference>
<accession>A0ABV7ZTA0</accession>
<evidence type="ECO:0000313" key="2">
    <source>
        <dbReference type="Proteomes" id="UP001595617"/>
    </source>
</evidence>
<dbReference type="Pfam" id="PF13650">
    <property type="entry name" value="Asp_protease_2"/>
    <property type="match status" value="1"/>
</dbReference>
<dbReference type="RefSeq" id="WP_380693067.1">
    <property type="nucleotide sequence ID" value="NZ_JBHRYR010000002.1"/>
</dbReference>
<dbReference type="CDD" id="cd05483">
    <property type="entry name" value="retropepsin_like_bacteria"/>
    <property type="match status" value="1"/>
</dbReference>
<dbReference type="InterPro" id="IPR021109">
    <property type="entry name" value="Peptidase_aspartic_dom_sf"/>
</dbReference>
<dbReference type="SUPFAM" id="SSF50630">
    <property type="entry name" value="Acid proteases"/>
    <property type="match status" value="1"/>
</dbReference>
<keyword evidence="1" id="KW-0378">Hydrolase</keyword>
<dbReference type="InterPro" id="IPR034122">
    <property type="entry name" value="Retropepsin-like_bacterial"/>
</dbReference>
<protein>
    <submittedName>
        <fullName evidence="1">Aspartyl protease family protein</fullName>
    </submittedName>
</protein>
<dbReference type="GO" id="GO:0006508">
    <property type="term" value="P:proteolysis"/>
    <property type="evidence" value="ECO:0007669"/>
    <property type="project" value="UniProtKB-KW"/>
</dbReference>
<sequence length="380" mass="41528">MAVRLCSLLVTALLTFTGCSYFTNVGLLLQGSMETTAPTTLPFTYVKQLIIVDAQIGAERGSFILDTAAFDSKIEQDFAQHLDLPTVTTKNVSTAQGLEQRLPVTQLPSVQLGQAEFVNTSAGILEYGEDSASQCVAPQGLLGANLMRRGYWKIDYRMQEITLHDEPLPLPDMAYELQFTHPTLSATPSISLNVGGKTVEGVLFDTGYNGGLVLPLALASEFASDTTLAIADRSTSGIFGANEDQLLIKDLSIELAGMKATIPVEFSQQGKALLGNDVLEHFDLYLDYTDDRIHLMPRSDIEVSPPRRFIPGITVDDRWIVNRTEEANGLALGTMINTINGQKPSELFSDFCDYFLHLDRILGTKPLTLEMASGETRVLP</sequence>
<proteinExistence type="predicted"/>
<organism evidence="1 2">
    <name type="scientific">Saccharospirillum mangrovi</name>
    <dbReference type="NCBI Taxonomy" id="2161747"/>
    <lineage>
        <taxon>Bacteria</taxon>
        <taxon>Pseudomonadati</taxon>
        <taxon>Pseudomonadota</taxon>
        <taxon>Gammaproteobacteria</taxon>
        <taxon>Oceanospirillales</taxon>
        <taxon>Saccharospirillaceae</taxon>
        <taxon>Saccharospirillum</taxon>
    </lineage>
</organism>
<comment type="caution">
    <text evidence="1">The sequence shown here is derived from an EMBL/GenBank/DDBJ whole genome shotgun (WGS) entry which is preliminary data.</text>
</comment>
<keyword evidence="2" id="KW-1185">Reference proteome</keyword>
<evidence type="ECO:0000313" key="1">
    <source>
        <dbReference type="EMBL" id="MFC3851727.1"/>
    </source>
</evidence>
<dbReference type="Gene3D" id="2.40.70.10">
    <property type="entry name" value="Acid Proteases"/>
    <property type="match status" value="1"/>
</dbReference>
<name>A0ABV7ZTA0_9GAMM</name>
<gene>
    <name evidence="1" type="ORF">ACFOOG_02675</name>
</gene>
<dbReference type="GO" id="GO:0008233">
    <property type="term" value="F:peptidase activity"/>
    <property type="evidence" value="ECO:0007669"/>
    <property type="project" value="UniProtKB-KW"/>
</dbReference>
<reference evidence="2" key="1">
    <citation type="journal article" date="2019" name="Int. J. Syst. Evol. Microbiol.">
        <title>The Global Catalogue of Microorganisms (GCM) 10K type strain sequencing project: providing services to taxonomists for standard genome sequencing and annotation.</title>
        <authorList>
            <consortium name="The Broad Institute Genomics Platform"/>
            <consortium name="The Broad Institute Genome Sequencing Center for Infectious Disease"/>
            <person name="Wu L."/>
            <person name="Ma J."/>
        </authorList>
    </citation>
    <scope>NUCLEOTIDE SEQUENCE [LARGE SCALE GENOMIC DNA]</scope>
    <source>
        <strain evidence="2">IBRC 10765</strain>
    </source>
</reference>
<dbReference type="EMBL" id="JBHRYR010000002">
    <property type="protein sequence ID" value="MFC3851727.1"/>
    <property type="molecule type" value="Genomic_DNA"/>
</dbReference>
<dbReference type="PROSITE" id="PS51257">
    <property type="entry name" value="PROKAR_LIPOPROTEIN"/>
    <property type="match status" value="1"/>
</dbReference>